<accession>A0A1X0RM09</accession>
<proteinExistence type="predicted"/>
<dbReference type="AlphaFoldDB" id="A0A1X0RM09"/>
<evidence type="ECO:0000313" key="2">
    <source>
        <dbReference type="EMBL" id="ORE13065.1"/>
    </source>
</evidence>
<reference evidence="2 3" key="1">
    <citation type="journal article" date="2016" name="Proc. Natl. Acad. Sci. U.S.A.">
        <title>Lipid metabolic changes in an early divergent fungus govern the establishment of a mutualistic symbiosis with endobacteria.</title>
        <authorList>
            <person name="Lastovetsky O.A."/>
            <person name="Gaspar M.L."/>
            <person name="Mondo S.J."/>
            <person name="LaButti K.M."/>
            <person name="Sandor L."/>
            <person name="Grigoriev I.V."/>
            <person name="Henry S.A."/>
            <person name="Pawlowska T.E."/>
        </authorList>
    </citation>
    <scope>NUCLEOTIDE SEQUENCE [LARGE SCALE GENOMIC DNA]</scope>
    <source>
        <strain evidence="2 3">ATCC 11559</strain>
    </source>
</reference>
<dbReference type="EMBL" id="KV921572">
    <property type="protein sequence ID" value="ORE13065.1"/>
    <property type="molecule type" value="Genomic_DNA"/>
</dbReference>
<gene>
    <name evidence="2" type="ORF">BCV71DRAFT_258820</name>
</gene>
<sequence length="260" mass="29724">MELLELSRSLKLERDRRERNSCPLLDEILEDMEDTPQIELQANIKKFQREIVNYEGENWTRSSSLISRNSTWTHIPLLATRGRNGKEARDLSTKALRLPMSVRYLEDEDDEDKDMAFDVETVERIQQARPKNSFQQKPGGTPPEPQLCLPVERPQQVDGQKEATRFSHYTVHTDGITPGGRLQSLFTITLNLNATNSMDEIASRDLCEKNKSLVEQLNNVSGSAQDMMNHIQAANTDICLIVIDFAGLSRDSEDIRSFFR</sequence>
<protein>
    <submittedName>
        <fullName evidence="2">Uncharacterized protein</fullName>
    </submittedName>
</protein>
<feature type="compositionally biased region" description="Polar residues" evidence="1">
    <location>
        <begin position="129"/>
        <end position="138"/>
    </location>
</feature>
<organism evidence="2 3">
    <name type="scientific">Rhizopus microsporus</name>
    <dbReference type="NCBI Taxonomy" id="58291"/>
    <lineage>
        <taxon>Eukaryota</taxon>
        <taxon>Fungi</taxon>
        <taxon>Fungi incertae sedis</taxon>
        <taxon>Mucoromycota</taxon>
        <taxon>Mucoromycotina</taxon>
        <taxon>Mucoromycetes</taxon>
        <taxon>Mucorales</taxon>
        <taxon>Mucorineae</taxon>
        <taxon>Rhizopodaceae</taxon>
        <taxon>Rhizopus</taxon>
    </lineage>
</organism>
<name>A0A1X0RM09_RHIZD</name>
<dbReference type="Proteomes" id="UP000242381">
    <property type="component" value="Unassembled WGS sequence"/>
</dbReference>
<feature type="region of interest" description="Disordered" evidence="1">
    <location>
        <begin position="126"/>
        <end position="147"/>
    </location>
</feature>
<dbReference type="VEuPathDB" id="FungiDB:BCV72DRAFT_234536"/>
<evidence type="ECO:0000313" key="3">
    <source>
        <dbReference type="Proteomes" id="UP000242381"/>
    </source>
</evidence>
<evidence type="ECO:0000256" key="1">
    <source>
        <dbReference type="SAM" id="MobiDB-lite"/>
    </source>
</evidence>